<dbReference type="EMBL" id="CP014864">
    <property type="protein sequence ID" value="AMX01960.1"/>
    <property type="molecule type" value="Genomic_DNA"/>
</dbReference>
<sequence>MQSVDWKKNRAAIWRAKHARLKPVVRLDPIRLDDLLGIEQQKQALLENTRQFLRGEPANHALLWGARGTGKSSLIRALLNEFGDEGLRCVEVNLADLDDLPEIVDLLDTAEARQYKFILYCDDLSFETGDTSYKGLKTILAGSLELPPENILLYATSNRRHLLPEDARDNEQTRVVGTELHYGDSVEETLSLADRFGLWLSFYPADWSTYLQIVDSYFPDYPGDREALHRAAKQFAMLRANHSGRTALQFRLSFDGVPGE</sequence>
<dbReference type="InterPro" id="IPR003593">
    <property type="entry name" value="AAA+_ATPase"/>
</dbReference>
<dbReference type="InterPro" id="IPR008533">
    <property type="entry name" value="DUF815"/>
</dbReference>
<gene>
    <name evidence="2" type="ORF">A3224_04610</name>
</gene>
<dbReference type="AlphaFoldDB" id="A0A143HKH0"/>
<evidence type="ECO:0000313" key="3">
    <source>
        <dbReference type="Proteomes" id="UP000076077"/>
    </source>
</evidence>
<dbReference type="PANTHER" id="PTHR42935">
    <property type="entry name" value="SLR0930 PROTEIN"/>
    <property type="match status" value="1"/>
</dbReference>
<reference evidence="3" key="1">
    <citation type="submission" date="2016-03" db="EMBL/GenBank/DDBJ databases">
        <authorList>
            <person name="Lee Y.-S."/>
            <person name="Choi Y.-L."/>
        </authorList>
    </citation>
    <scope>NUCLEOTIDE SEQUENCE [LARGE SCALE GENOMIC DNA]</scope>
    <source>
        <strain evidence="3">DAU221</strain>
    </source>
</reference>
<dbReference type="SUPFAM" id="SSF52540">
    <property type="entry name" value="P-loop containing nucleoside triphosphate hydrolases"/>
    <property type="match status" value="1"/>
</dbReference>
<dbReference type="OrthoDB" id="9812140at2"/>
<keyword evidence="3" id="KW-1185">Reference proteome</keyword>
<evidence type="ECO:0000313" key="2">
    <source>
        <dbReference type="EMBL" id="AMX01960.1"/>
    </source>
</evidence>
<accession>A0A143HKH0</accession>
<feature type="domain" description="AAA+ ATPase" evidence="1">
    <location>
        <begin position="57"/>
        <end position="166"/>
    </location>
</feature>
<dbReference type="SMART" id="SM00382">
    <property type="entry name" value="AAA"/>
    <property type="match status" value="1"/>
</dbReference>
<dbReference type="PANTHER" id="PTHR42935:SF1">
    <property type="entry name" value="SLR0930 PROTEIN"/>
    <property type="match status" value="1"/>
</dbReference>
<dbReference type="KEGG" id="mthd:A3224_04610"/>
<dbReference type="Pfam" id="PF05673">
    <property type="entry name" value="DUF815"/>
    <property type="match status" value="1"/>
</dbReference>
<proteinExistence type="predicted"/>
<dbReference type="CDD" id="cd00009">
    <property type="entry name" value="AAA"/>
    <property type="match status" value="1"/>
</dbReference>
<dbReference type="Gene3D" id="3.40.50.300">
    <property type="entry name" value="P-loop containing nucleotide triphosphate hydrolases"/>
    <property type="match status" value="1"/>
</dbReference>
<dbReference type="STRING" id="252514.A3224_04610"/>
<name>A0A143HKH0_MICTH</name>
<dbReference type="Proteomes" id="UP000076077">
    <property type="component" value="Chromosome"/>
</dbReference>
<dbReference type="RefSeq" id="WP_067152063.1">
    <property type="nucleotide sequence ID" value="NZ_JAPHQD010000004.1"/>
</dbReference>
<dbReference type="InterPro" id="IPR027417">
    <property type="entry name" value="P-loop_NTPase"/>
</dbReference>
<organism evidence="2 3">
    <name type="scientific">Microbulbifer thermotolerans</name>
    <dbReference type="NCBI Taxonomy" id="252514"/>
    <lineage>
        <taxon>Bacteria</taxon>
        <taxon>Pseudomonadati</taxon>
        <taxon>Pseudomonadota</taxon>
        <taxon>Gammaproteobacteria</taxon>
        <taxon>Cellvibrionales</taxon>
        <taxon>Microbulbiferaceae</taxon>
        <taxon>Microbulbifer</taxon>
    </lineage>
</organism>
<evidence type="ECO:0000259" key="1">
    <source>
        <dbReference type="SMART" id="SM00382"/>
    </source>
</evidence>
<protein>
    <submittedName>
        <fullName evidence="2">ATPase</fullName>
    </submittedName>
</protein>